<dbReference type="Proteomes" id="UP000008810">
    <property type="component" value="Chromosome 3"/>
</dbReference>
<dbReference type="Gramene" id="PNT67838">
    <property type="protein sequence ID" value="PNT67838"/>
    <property type="gene ID" value="BRADI_3g32709v3"/>
</dbReference>
<keyword evidence="4" id="KW-1185">Reference proteome</keyword>
<evidence type="ECO:0000256" key="1">
    <source>
        <dbReference type="SAM" id="MobiDB-lite"/>
    </source>
</evidence>
<feature type="region of interest" description="Disordered" evidence="1">
    <location>
        <begin position="1"/>
        <end position="93"/>
    </location>
</feature>
<evidence type="ECO:0000313" key="2">
    <source>
        <dbReference type="EMBL" id="PNT67838.1"/>
    </source>
</evidence>
<accession>A0A2K2D0N0</accession>
<sequence>MSAAPREIHRRPMLPLARSSLEEPPGRSVPGTTPLLRPSTAGLQGPERTERPPDGGLESGRPSAMRRRRAPVRGVSGGVAGRPWASSTALKPKTEVGEAGEAELLLAPLPATPTTVAGVGDGRPAPEPRATEVAPVCDGTGTASATGEVGEVASVVSDAGNRHACRSSGIQAPSSKTAKAANTVLVATKATNTMATTTGKTTERPSLRRSVRNRKGSPVMILNFFGFSLSVLFSRRALRAC</sequence>
<evidence type="ECO:0000313" key="4">
    <source>
        <dbReference type="Proteomes" id="UP000008810"/>
    </source>
</evidence>
<feature type="region of interest" description="Disordered" evidence="1">
    <location>
        <begin position="121"/>
        <end position="145"/>
    </location>
</feature>
<organism evidence="2">
    <name type="scientific">Brachypodium distachyon</name>
    <name type="common">Purple false brome</name>
    <name type="synonym">Trachynia distachya</name>
    <dbReference type="NCBI Taxonomy" id="15368"/>
    <lineage>
        <taxon>Eukaryota</taxon>
        <taxon>Viridiplantae</taxon>
        <taxon>Streptophyta</taxon>
        <taxon>Embryophyta</taxon>
        <taxon>Tracheophyta</taxon>
        <taxon>Spermatophyta</taxon>
        <taxon>Magnoliopsida</taxon>
        <taxon>Liliopsida</taxon>
        <taxon>Poales</taxon>
        <taxon>Poaceae</taxon>
        <taxon>BOP clade</taxon>
        <taxon>Pooideae</taxon>
        <taxon>Stipodae</taxon>
        <taxon>Brachypodieae</taxon>
        <taxon>Brachypodium</taxon>
    </lineage>
</organism>
<name>A0A2K2D0N0_BRADI</name>
<reference evidence="2 3" key="1">
    <citation type="journal article" date="2010" name="Nature">
        <title>Genome sequencing and analysis of the model grass Brachypodium distachyon.</title>
        <authorList>
            <consortium name="International Brachypodium Initiative"/>
        </authorList>
    </citation>
    <scope>NUCLEOTIDE SEQUENCE [LARGE SCALE GENOMIC DNA]</scope>
    <source>
        <strain evidence="2 3">Bd21</strain>
    </source>
</reference>
<dbReference type="InParanoid" id="A0A2K2D0N0"/>
<proteinExistence type="predicted"/>
<dbReference type="EnsemblPlants" id="PNT67838">
    <property type="protein sequence ID" value="PNT67838"/>
    <property type="gene ID" value="BRADI_3g32709v3"/>
</dbReference>
<reference evidence="2" key="2">
    <citation type="submission" date="2017-06" db="EMBL/GenBank/DDBJ databases">
        <title>WGS assembly of Brachypodium distachyon.</title>
        <authorList>
            <consortium name="The International Brachypodium Initiative"/>
            <person name="Lucas S."/>
            <person name="Harmon-Smith M."/>
            <person name="Lail K."/>
            <person name="Tice H."/>
            <person name="Grimwood J."/>
            <person name="Bruce D."/>
            <person name="Barry K."/>
            <person name="Shu S."/>
            <person name="Lindquist E."/>
            <person name="Wang M."/>
            <person name="Pitluck S."/>
            <person name="Vogel J.P."/>
            <person name="Garvin D.F."/>
            <person name="Mockler T.C."/>
            <person name="Schmutz J."/>
            <person name="Rokhsar D."/>
            <person name="Bevan M.W."/>
        </authorList>
    </citation>
    <scope>NUCLEOTIDE SEQUENCE</scope>
    <source>
        <strain evidence="2">Bd21</strain>
    </source>
</reference>
<evidence type="ECO:0000313" key="3">
    <source>
        <dbReference type="EnsemblPlants" id="PNT67838"/>
    </source>
</evidence>
<gene>
    <name evidence="2" type="ORF">BRADI_3g32709v3</name>
</gene>
<reference evidence="3" key="3">
    <citation type="submission" date="2018-08" db="UniProtKB">
        <authorList>
            <consortium name="EnsemblPlants"/>
        </authorList>
    </citation>
    <scope>IDENTIFICATION</scope>
    <source>
        <strain evidence="3">cv. Bd21</strain>
    </source>
</reference>
<dbReference type="EMBL" id="CM000882">
    <property type="protein sequence ID" value="PNT67838.1"/>
    <property type="molecule type" value="Genomic_DNA"/>
</dbReference>
<dbReference type="AlphaFoldDB" id="A0A2K2D0N0"/>
<protein>
    <submittedName>
        <fullName evidence="2 3">Uncharacterized protein</fullName>
    </submittedName>
</protein>